<dbReference type="Pfam" id="PF01067">
    <property type="entry name" value="Calpain_III"/>
    <property type="match status" value="1"/>
</dbReference>
<dbReference type="Gene3D" id="2.60.120.380">
    <property type="match status" value="1"/>
</dbReference>
<evidence type="ECO:0000256" key="2">
    <source>
        <dbReference type="ARBA" id="ARBA00022670"/>
    </source>
</evidence>
<gene>
    <name evidence="8" type="ORF">LEL_09163</name>
</gene>
<comment type="similarity">
    <text evidence="1">Belongs to the peptidase C2 family. PalB/RIM13 subfamily.</text>
</comment>
<keyword evidence="3 6" id="KW-0378">Hydrolase</keyword>
<dbReference type="InterPro" id="IPR022684">
    <property type="entry name" value="Calpain_cysteine_protease"/>
</dbReference>
<dbReference type="Pfam" id="PF00648">
    <property type="entry name" value="Peptidase_C2"/>
    <property type="match status" value="1"/>
</dbReference>
<dbReference type="SUPFAM" id="SSF54001">
    <property type="entry name" value="Cysteine proteinases"/>
    <property type="match status" value="1"/>
</dbReference>
<keyword evidence="9" id="KW-1185">Reference proteome</keyword>
<comment type="caution">
    <text evidence="8">The sequence shown here is derived from an EMBL/GenBank/DDBJ whole genome shotgun (WGS) entry which is preliminary data.</text>
</comment>
<dbReference type="AlphaFoldDB" id="A0A168CXY6"/>
<dbReference type="Pfam" id="PF25435">
    <property type="entry name" value="PalB_C"/>
    <property type="match status" value="1"/>
</dbReference>
<sequence length="832" mass="92791">MEKDAQAAEALAATSTGKAALDYAIQAAELYMRAASSTSNRQDAARFRQRCKTLIAHAEKLKTELPKAPPGPNGSDILRQSSLLHGNEFPPWEKDPSDAEFQHQSGQQLFTDETKFSLSPIQTENFASWQRPQDLSHLLDDGDLYALMRPSQSCNLVQDVTTDCSVVASLSAAIDMLTGKHSVLASIIHPFDHDNGHPKISASGKYVFRMNFNGCWRRVVIDDRLPASRTDRTLFVVDRRNPRLIWPALLEKAYLKVRGGYDFPGSNSGTDLWVLTGWIPEQLFLQREDFDVSTAWRRIKAAHDTQDVVVTLGTGRISAEEEEVMGLVGEHDYAVLDMDSSDGLRKLLIKNPWCNGPVWTGAGWSTPQKSPRAVSQYGEISGHKPELPSSGTLWVAFEDVAQHFESMYMNWNPKLFPHRQDRHFNWRTPPKHLAASLVRNVQYSITCPRGGLVWILVSRHFVDQELAIMRNRRGSMAAVAEQLGYMSILIFETRGKRVQTSEGQLYRGPYVDSPQTLARLEAEPGKQYTIVLDQQELPLKSYNFTLTVFSELPVELREAQEEMSHFKEIDGKWSRRTAGGNSSLSTYFINPQFKISTTRTGPVSILLTTGDQDVHVHVDLVWASGKRVTSIRVKDLAGTSGEYRQGCAVANIPKLDAGIYTLVCSTFEANQIADFALRVSSTADVELELIPADAAGRLRSSLAPLALTEREERMRAQIQVSWLTRGSVCVRSVGPKSARDEVVRHPSSLMIRVSVVHGWGPEQLVVAESGDGEFVESTAALRTPEFDLEPERTHSGQMWLVVETIGVHNASTSLEMDIFSDSPVRVGAWQSW</sequence>
<evidence type="ECO:0000256" key="3">
    <source>
        <dbReference type="ARBA" id="ARBA00022801"/>
    </source>
</evidence>
<dbReference type="SMART" id="SM00720">
    <property type="entry name" value="calpain_III"/>
    <property type="match status" value="1"/>
</dbReference>
<keyword evidence="2 6" id="KW-0645">Protease</keyword>
<name>A0A168CXY6_CORDF</name>
<dbReference type="InterPro" id="IPR051297">
    <property type="entry name" value="PalB/RIM13"/>
</dbReference>
<proteinExistence type="inferred from homology"/>
<dbReference type="SMART" id="SM00230">
    <property type="entry name" value="CysPc"/>
    <property type="match status" value="1"/>
</dbReference>
<evidence type="ECO:0000313" key="8">
    <source>
        <dbReference type="EMBL" id="OAA71928.1"/>
    </source>
</evidence>
<feature type="active site" evidence="5 6">
    <location>
        <position position="164"/>
    </location>
</feature>
<dbReference type="SUPFAM" id="SSF49758">
    <property type="entry name" value="Calpain large subunit, middle domain (domain III)"/>
    <property type="match status" value="2"/>
</dbReference>
<dbReference type="PANTHER" id="PTHR46143:SF1">
    <property type="entry name" value="CALPAIN-7"/>
    <property type="match status" value="1"/>
</dbReference>
<feature type="active site" evidence="5 6">
    <location>
        <position position="331"/>
    </location>
</feature>
<dbReference type="GO" id="GO:0004198">
    <property type="term" value="F:calcium-dependent cysteine-type endopeptidase activity"/>
    <property type="evidence" value="ECO:0007669"/>
    <property type="project" value="InterPro"/>
</dbReference>
<keyword evidence="4 6" id="KW-0788">Thiol protease</keyword>
<dbReference type="Gene3D" id="3.90.70.10">
    <property type="entry name" value="Cysteine proteinases"/>
    <property type="match status" value="1"/>
</dbReference>
<evidence type="ECO:0000259" key="7">
    <source>
        <dbReference type="PROSITE" id="PS50203"/>
    </source>
</evidence>
<organism evidence="8 9">
    <name type="scientific">Akanthomyces lecanii RCEF 1005</name>
    <dbReference type="NCBI Taxonomy" id="1081108"/>
    <lineage>
        <taxon>Eukaryota</taxon>
        <taxon>Fungi</taxon>
        <taxon>Dikarya</taxon>
        <taxon>Ascomycota</taxon>
        <taxon>Pezizomycotina</taxon>
        <taxon>Sordariomycetes</taxon>
        <taxon>Hypocreomycetidae</taxon>
        <taxon>Hypocreales</taxon>
        <taxon>Cordycipitaceae</taxon>
        <taxon>Akanthomyces</taxon>
        <taxon>Cordyceps confragosa</taxon>
    </lineage>
</organism>
<feature type="domain" description="Calpain catalytic" evidence="7">
    <location>
        <begin position="98"/>
        <end position="413"/>
    </location>
</feature>
<feature type="active site" evidence="5 6">
    <location>
        <position position="351"/>
    </location>
</feature>
<dbReference type="PROSITE" id="PS50203">
    <property type="entry name" value="CALPAIN_CAT"/>
    <property type="match status" value="1"/>
</dbReference>
<dbReference type="CDD" id="cd00044">
    <property type="entry name" value="CysPc"/>
    <property type="match status" value="1"/>
</dbReference>
<dbReference type="STRING" id="1081108.A0A168CXY6"/>
<dbReference type="EMBL" id="AZHF01000008">
    <property type="protein sequence ID" value="OAA71928.1"/>
    <property type="molecule type" value="Genomic_DNA"/>
</dbReference>
<dbReference type="Proteomes" id="UP000076881">
    <property type="component" value="Unassembled WGS sequence"/>
</dbReference>
<protein>
    <submittedName>
        <fullName evidence="8">PALB protein</fullName>
    </submittedName>
</protein>
<dbReference type="InterPro" id="IPR036213">
    <property type="entry name" value="Calpain_III_sf"/>
</dbReference>
<reference evidence="8 9" key="1">
    <citation type="journal article" date="2016" name="Genome Biol. Evol.">
        <title>Divergent and convergent evolution of fungal pathogenicity.</title>
        <authorList>
            <person name="Shang Y."/>
            <person name="Xiao G."/>
            <person name="Zheng P."/>
            <person name="Cen K."/>
            <person name="Zhan S."/>
            <person name="Wang C."/>
        </authorList>
    </citation>
    <scope>NUCLEOTIDE SEQUENCE [LARGE SCALE GENOMIC DNA]</scope>
    <source>
        <strain evidence="8 9">RCEF 1005</strain>
    </source>
</reference>
<evidence type="ECO:0000256" key="6">
    <source>
        <dbReference type="PROSITE-ProRule" id="PRU00239"/>
    </source>
</evidence>
<dbReference type="PANTHER" id="PTHR46143">
    <property type="entry name" value="CALPAIN-7"/>
    <property type="match status" value="1"/>
</dbReference>
<dbReference type="PRINTS" id="PR00704">
    <property type="entry name" value="CALPAIN"/>
</dbReference>
<dbReference type="OrthoDB" id="167576at2759"/>
<evidence type="ECO:0000256" key="1">
    <source>
        <dbReference type="ARBA" id="ARBA00010193"/>
    </source>
</evidence>
<evidence type="ECO:0000256" key="4">
    <source>
        <dbReference type="ARBA" id="ARBA00022807"/>
    </source>
</evidence>
<dbReference type="InterPro" id="IPR038765">
    <property type="entry name" value="Papain-like_cys_pep_sf"/>
</dbReference>
<dbReference type="InterPro" id="IPR022682">
    <property type="entry name" value="Calpain_domain_III"/>
</dbReference>
<dbReference type="GO" id="GO:0006508">
    <property type="term" value="P:proteolysis"/>
    <property type="evidence" value="ECO:0007669"/>
    <property type="project" value="UniProtKB-KW"/>
</dbReference>
<dbReference type="InterPro" id="IPR022683">
    <property type="entry name" value="Calpain_III"/>
</dbReference>
<evidence type="ECO:0000256" key="5">
    <source>
        <dbReference type="PIRSR" id="PIRSR622684-1"/>
    </source>
</evidence>
<evidence type="ECO:0000313" key="9">
    <source>
        <dbReference type="Proteomes" id="UP000076881"/>
    </source>
</evidence>
<dbReference type="InterPro" id="IPR001300">
    <property type="entry name" value="Peptidase_C2_calpain_cat"/>
</dbReference>
<accession>A0A168CXY6</accession>